<dbReference type="PATRIC" id="fig|1079.6.peg.350"/>
<evidence type="ECO:0000256" key="1">
    <source>
        <dbReference type="ARBA" id="ARBA00022670"/>
    </source>
</evidence>
<dbReference type="Gene3D" id="3.40.390.10">
    <property type="entry name" value="Collagenase (Catalytic Domain)"/>
    <property type="match status" value="1"/>
</dbReference>
<evidence type="ECO:0000256" key="3">
    <source>
        <dbReference type="ARBA" id="ARBA00022801"/>
    </source>
</evidence>
<keyword evidence="4" id="KW-0862">Zinc</keyword>
<protein>
    <recommendedName>
        <fullName evidence="5">Peptidase M10 metallopeptidase domain-containing protein</fullName>
    </recommendedName>
</protein>
<dbReference type="GO" id="GO:0031012">
    <property type="term" value="C:extracellular matrix"/>
    <property type="evidence" value="ECO:0007669"/>
    <property type="project" value="InterPro"/>
</dbReference>
<dbReference type="Pfam" id="PF00413">
    <property type="entry name" value="Peptidase_M10"/>
    <property type="match status" value="1"/>
</dbReference>
<gene>
    <name evidence="6" type="ORF">BVIRIDIS_31170</name>
</gene>
<name>A0A0P0IR61_BLAVI</name>
<dbReference type="InterPro" id="IPR024079">
    <property type="entry name" value="MetalloPept_cat_dom_sf"/>
</dbReference>
<evidence type="ECO:0000256" key="2">
    <source>
        <dbReference type="ARBA" id="ARBA00022723"/>
    </source>
</evidence>
<keyword evidence="1" id="KW-0645">Protease</keyword>
<feature type="domain" description="Peptidase M10 metallopeptidase" evidence="5">
    <location>
        <begin position="238"/>
        <end position="340"/>
    </location>
</feature>
<dbReference type="GO" id="GO:0006508">
    <property type="term" value="P:proteolysis"/>
    <property type="evidence" value="ECO:0007669"/>
    <property type="project" value="UniProtKB-KW"/>
</dbReference>
<organism evidence="6 7">
    <name type="scientific">Blastochloris viridis</name>
    <name type="common">Rhodopseudomonas viridis</name>
    <dbReference type="NCBI Taxonomy" id="1079"/>
    <lineage>
        <taxon>Bacteria</taxon>
        <taxon>Pseudomonadati</taxon>
        <taxon>Pseudomonadota</taxon>
        <taxon>Alphaproteobacteria</taxon>
        <taxon>Hyphomicrobiales</taxon>
        <taxon>Blastochloridaceae</taxon>
        <taxon>Blastochloris</taxon>
    </lineage>
</organism>
<dbReference type="GO" id="GO:0008270">
    <property type="term" value="F:zinc ion binding"/>
    <property type="evidence" value="ECO:0007669"/>
    <property type="project" value="InterPro"/>
</dbReference>
<dbReference type="Proteomes" id="UP000065734">
    <property type="component" value="Chromosome I"/>
</dbReference>
<proteinExistence type="predicted"/>
<dbReference type="STRING" id="1079.BVIR_350"/>
<evidence type="ECO:0000259" key="5">
    <source>
        <dbReference type="Pfam" id="PF00413"/>
    </source>
</evidence>
<keyword evidence="3" id="KW-0378">Hydrolase</keyword>
<dbReference type="AlphaFoldDB" id="A0A0P0IR61"/>
<keyword evidence="2" id="KW-0479">Metal-binding</keyword>
<dbReference type="SUPFAM" id="SSF55486">
    <property type="entry name" value="Metalloproteases ('zincins'), catalytic domain"/>
    <property type="match status" value="1"/>
</dbReference>
<keyword evidence="7" id="KW-1185">Reference proteome</keyword>
<accession>A0A0P0IR61</accession>
<reference evidence="7" key="1">
    <citation type="journal article" date="2016" name="Genome Announc.">
        <title>Revised genome sequence of the purple photosynthetic bacterium Blastochloris viridis.</title>
        <authorList>
            <person name="Liu L.N."/>
            <person name="Faulkner M."/>
            <person name="Liu X."/>
            <person name="Huang F."/>
            <person name="Darby A.C."/>
            <person name="Hall N."/>
        </authorList>
    </citation>
    <scope>NUCLEOTIDE SEQUENCE [LARGE SCALE GENOMIC DNA]</scope>
    <source>
        <strain evidence="7">ATCC 19567 / DSM 133 / F</strain>
    </source>
</reference>
<dbReference type="RefSeq" id="WP_055036162.1">
    <property type="nucleotide sequence ID" value="NZ_AP014854.2"/>
</dbReference>
<dbReference type="InterPro" id="IPR001818">
    <property type="entry name" value="Pept_M10_metallopeptidase"/>
</dbReference>
<dbReference type="GO" id="GO:0004222">
    <property type="term" value="F:metalloendopeptidase activity"/>
    <property type="evidence" value="ECO:0007669"/>
    <property type="project" value="InterPro"/>
</dbReference>
<evidence type="ECO:0000313" key="6">
    <source>
        <dbReference type="EMBL" id="CUU44071.1"/>
    </source>
</evidence>
<evidence type="ECO:0000313" key="7">
    <source>
        <dbReference type="Proteomes" id="UP000065734"/>
    </source>
</evidence>
<dbReference type="KEGG" id="bvr:BVIR_350"/>
<dbReference type="EMBL" id="LN907867">
    <property type="protein sequence ID" value="CUU44071.1"/>
    <property type="molecule type" value="Genomic_DNA"/>
</dbReference>
<sequence>MHRVCDELPMLAPAALADPTSRTDSVASALLAAALRAGCYVIALSGDGASYDGSLRITRTDAGVFASGDLYQRPSGGAAPMPAAGIPVFARVQYRYYLKVTEFADAGRDGFTLGFETWRLKPMNLWARQEVLSARMMRAPNPALPADGFAGAVSTAAGAPAGTLTMAWVAPQLRRASIAINHAAGSEAPTANDAGASWPDIFGAVGWDVAATVSDAPVEPPLSEAWSDAELHAAMMTLRGDVDLDNDWQFHILAVPRLKSTDRGIMYDVGATDSNNGPRKGVAIASHWVVPDQDPWGLAKGRRVGTIADVYFRTAVHEIGHALGLFHNSVDNGFMATTDRIADRGTAALPFPTNVSWAFAPDDQHRLGHLPDPYVRPGGAPFGDAAGSSIPLATADAGAARGPLRLEVSPLLEAVPIGAPVRVLITLRNDGAEPALAPATLSMKSGGVSGAVVDPAGTVRSFRPLIVCLEHAPLQLLPPGGAVSHALTLLRGAEGALFPIPGRYDVRVSVTWEHRGGVSRVVGETAVEVLPAAGDRHAKLARRLIATPDLHLTLILGGDFLPAGLAAIAAAVDDPVLRSHYGYVEARRRFEPFRQRSADLAGAQALIAFDTVMSPSEIRRTADEVLRGALNDADDGAARAIGVVLRRKLERMSVPDAVAAAVDRLPR</sequence>
<evidence type="ECO:0000256" key="4">
    <source>
        <dbReference type="ARBA" id="ARBA00022833"/>
    </source>
</evidence>
<dbReference type="OrthoDB" id="827535at2"/>